<dbReference type="EMBL" id="CM016559">
    <property type="protein sequence ID" value="TKV99496.1"/>
    <property type="molecule type" value="Genomic_DNA"/>
</dbReference>
<evidence type="ECO:0000313" key="2">
    <source>
        <dbReference type="EMBL" id="TKV99496.1"/>
    </source>
</evidence>
<proteinExistence type="predicted"/>
<name>A0A4U6TPP3_SETVI</name>
<evidence type="ECO:0000256" key="1">
    <source>
        <dbReference type="SAM" id="Phobius"/>
    </source>
</evidence>
<dbReference type="Proteomes" id="UP000298652">
    <property type="component" value="Chromosome 8"/>
</dbReference>
<organism evidence="2 3">
    <name type="scientific">Setaria viridis</name>
    <name type="common">Green bristlegrass</name>
    <name type="synonym">Setaria italica subsp. viridis</name>
    <dbReference type="NCBI Taxonomy" id="4556"/>
    <lineage>
        <taxon>Eukaryota</taxon>
        <taxon>Viridiplantae</taxon>
        <taxon>Streptophyta</taxon>
        <taxon>Embryophyta</taxon>
        <taxon>Tracheophyta</taxon>
        <taxon>Spermatophyta</taxon>
        <taxon>Magnoliopsida</taxon>
        <taxon>Liliopsida</taxon>
        <taxon>Poales</taxon>
        <taxon>Poaceae</taxon>
        <taxon>PACMAD clade</taxon>
        <taxon>Panicoideae</taxon>
        <taxon>Panicodae</taxon>
        <taxon>Paniceae</taxon>
        <taxon>Cenchrinae</taxon>
        <taxon>Setaria</taxon>
    </lineage>
</organism>
<keyword evidence="1" id="KW-0812">Transmembrane</keyword>
<dbReference type="AlphaFoldDB" id="A0A4U6TPP3"/>
<accession>A0A4U6TPP3</accession>
<reference evidence="2" key="1">
    <citation type="submission" date="2019-03" db="EMBL/GenBank/DDBJ databases">
        <title>WGS assembly of Setaria viridis.</title>
        <authorList>
            <person name="Huang P."/>
            <person name="Jenkins J."/>
            <person name="Grimwood J."/>
            <person name="Barry K."/>
            <person name="Healey A."/>
            <person name="Mamidi S."/>
            <person name="Sreedasyam A."/>
            <person name="Shu S."/>
            <person name="Feldman M."/>
            <person name="Wu J."/>
            <person name="Yu Y."/>
            <person name="Chen C."/>
            <person name="Johnson J."/>
            <person name="Rokhsar D."/>
            <person name="Baxter I."/>
            <person name="Schmutz J."/>
            <person name="Brutnell T."/>
            <person name="Kellogg E."/>
        </authorList>
    </citation>
    <scope>NUCLEOTIDE SEQUENCE [LARGE SCALE GENOMIC DNA]</scope>
</reference>
<keyword evidence="1" id="KW-1133">Transmembrane helix</keyword>
<dbReference type="Gramene" id="TKV99496">
    <property type="protein sequence ID" value="TKV99496"/>
    <property type="gene ID" value="SEVIR_8G048244v2"/>
</dbReference>
<keyword evidence="1" id="KW-0472">Membrane</keyword>
<gene>
    <name evidence="2" type="ORF">SEVIR_8G048244v2</name>
</gene>
<keyword evidence="3" id="KW-1185">Reference proteome</keyword>
<evidence type="ECO:0000313" key="3">
    <source>
        <dbReference type="Proteomes" id="UP000298652"/>
    </source>
</evidence>
<sequence>MAYTAISAFTMMLKLLIYFVLPPSRKERHSSFVGSQTFLSLIKFIEKSINIYDDKLVLLNSSRNIFS</sequence>
<feature type="transmembrane region" description="Helical" evidence="1">
    <location>
        <begin position="6"/>
        <end position="21"/>
    </location>
</feature>
<protein>
    <submittedName>
        <fullName evidence="2">Uncharacterized protein</fullName>
    </submittedName>
</protein>